<protein>
    <submittedName>
        <fullName evidence="1">Uncharacterized protein</fullName>
    </submittedName>
</protein>
<comment type="caution">
    <text evidence="1">The sequence shown here is derived from an EMBL/GenBank/DDBJ whole genome shotgun (WGS) entry which is preliminary data.</text>
</comment>
<gene>
    <name evidence="1" type="ORF">BDP55DRAFT_94969</name>
</gene>
<sequence length="112" mass="12197">MRRARGNKTGKKGWLIDGKVGARYLAIGYPISENNAWLGEGGETIMTSIKLGWLCAAVGADWAGDFRFSWNGSGLLVQWLMCFSGLGDWTARPGGTDASRPSQGGRIELLFW</sequence>
<dbReference type="AlphaFoldDB" id="A0AAJ0A7R3"/>
<accession>A0AAJ0A7R3</accession>
<reference evidence="1" key="1">
    <citation type="submission" date="2021-06" db="EMBL/GenBank/DDBJ databases">
        <title>Comparative genomics, transcriptomics and evolutionary studies reveal genomic signatures of adaptation to plant cell wall in hemibiotrophic fungi.</title>
        <authorList>
            <consortium name="DOE Joint Genome Institute"/>
            <person name="Baroncelli R."/>
            <person name="Diaz J.F."/>
            <person name="Benocci T."/>
            <person name="Peng M."/>
            <person name="Battaglia E."/>
            <person name="Haridas S."/>
            <person name="Andreopoulos W."/>
            <person name="Labutti K."/>
            <person name="Pangilinan J."/>
            <person name="Floch G.L."/>
            <person name="Makela M.R."/>
            <person name="Henrissat B."/>
            <person name="Grigoriev I.V."/>
            <person name="Crouch J.A."/>
            <person name="De Vries R.P."/>
            <person name="Sukno S.A."/>
            <person name="Thon M.R."/>
        </authorList>
    </citation>
    <scope>NUCLEOTIDE SEQUENCE</scope>
    <source>
        <strain evidence="1">CBS 193.32</strain>
    </source>
</reference>
<organism evidence="1 2">
    <name type="scientific">Colletotrichum godetiae</name>
    <dbReference type="NCBI Taxonomy" id="1209918"/>
    <lineage>
        <taxon>Eukaryota</taxon>
        <taxon>Fungi</taxon>
        <taxon>Dikarya</taxon>
        <taxon>Ascomycota</taxon>
        <taxon>Pezizomycotina</taxon>
        <taxon>Sordariomycetes</taxon>
        <taxon>Hypocreomycetidae</taxon>
        <taxon>Glomerellales</taxon>
        <taxon>Glomerellaceae</taxon>
        <taxon>Colletotrichum</taxon>
        <taxon>Colletotrichum acutatum species complex</taxon>
    </lineage>
</organism>
<dbReference type="RefSeq" id="XP_060421336.1">
    <property type="nucleotide sequence ID" value="XM_060581339.1"/>
</dbReference>
<proteinExistence type="predicted"/>
<name>A0AAJ0A7R3_9PEZI</name>
<keyword evidence="2" id="KW-1185">Reference proteome</keyword>
<dbReference type="GeneID" id="85465865"/>
<dbReference type="EMBL" id="JAHMHR010000151">
    <property type="protein sequence ID" value="KAK1656572.1"/>
    <property type="molecule type" value="Genomic_DNA"/>
</dbReference>
<dbReference type="Proteomes" id="UP001224890">
    <property type="component" value="Unassembled WGS sequence"/>
</dbReference>
<evidence type="ECO:0000313" key="2">
    <source>
        <dbReference type="Proteomes" id="UP001224890"/>
    </source>
</evidence>
<evidence type="ECO:0000313" key="1">
    <source>
        <dbReference type="EMBL" id="KAK1656572.1"/>
    </source>
</evidence>